<evidence type="ECO:0000313" key="4">
    <source>
        <dbReference type="Proteomes" id="UP000599024"/>
    </source>
</evidence>
<dbReference type="InterPro" id="IPR052554">
    <property type="entry name" value="2-oxoglutarate_synth_KorC"/>
</dbReference>
<dbReference type="Pfam" id="PF01558">
    <property type="entry name" value="POR"/>
    <property type="match status" value="1"/>
</dbReference>
<dbReference type="Proteomes" id="UP000599024">
    <property type="component" value="Unassembled WGS sequence"/>
</dbReference>
<protein>
    <submittedName>
        <fullName evidence="3">2-oxoacid:acceptor oxidoreductase family protein</fullName>
    </submittedName>
</protein>
<dbReference type="Gene3D" id="3.40.920.10">
    <property type="entry name" value="Pyruvate-ferredoxin oxidoreductase, PFOR, domain III"/>
    <property type="match status" value="1"/>
</dbReference>
<name>A0A8J6T938_9BACT</name>
<dbReference type="InterPro" id="IPR002869">
    <property type="entry name" value="Pyrv_flavodox_OxRed_cen"/>
</dbReference>
<evidence type="ECO:0000313" key="3">
    <source>
        <dbReference type="EMBL" id="MBC8208131.1"/>
    </source>
</evidence>
<dbReference type="PANTHER" id="PTHR42730:SF1">
    <property type="entry name" value="2-OXOGLUTARATE SYNTHASE SUBUNIT KORC"/>
    <property type="match status" value="1"/>
</dbReference>
<evidence type="ECO:0000259" key="2">
    <source>
        <dbReference type="Pfam" id="PF01558"/>
    </source>
</evidence>
<dbReference type="EMBL" id="JACNLK010000028">
    <property type="protein sequence ID" value="MBC8208131.1"/>
    <property type="molecule type" value="Genomic_DNA"/>
</dbReference>
<gene>
    <name evidence="3" type="ORF">H8E79_03050</name>
</gene>
<organism evidence="3 4">
    <name type="scientific">Candidatus Desulfatifera sulfidica</name>
    <dbReference type="NCBI Taxonomy" id="2841691"/>
    <lineage>
        <taxon>Bacteria</taxon>
        <taxon>Pseudomonadati</taxon>
        <taxon>Thermodesulfobacteriota</taxon>
        <taxon>Desulfobulbia</taxon>
        <taxon>Desulfobulbales</taxon>
        <taxon>Desulfobulbaceae</taxon>
        <taxon>Candidatus Desulfatifera</taxon>
    </lineage>
</organism>
<dbReference type="PANTHER" id="PTHR42730">
    <property type="entry name" value="2-OXOGLUTARATE SYNTHASE SUBUNIT KORC"/>
    <property type="match status" value="1"/>
</dbReference>
<dbReference type="AlphaFoldDB" id="A0A8J6T938"/>
<reference evidence="3 4" key="1">
    <citation type="submission" date="2020-08" db="EMBL/GenBank/DDBJ databases">
        <title>Bridging the membrane lipid divide: bacteria of the FCB group superphylum have the potential to synthesize archaeal ether lipids.</title>
        <authorList>
            <person name="Villanueva L."/>
            <person name="Von Meijenfeldt F.A.B."/>
            <person name="Westbye A.B."/>
            <person name="Yadav S."/>
            <person name="Hopmans E.C."/>
            <person name="Dutilh B.E."/>
            <person name="Sinninghe Damste J.S."/>
        </authorList>
    </citation>
    <scope>NUCLEOTIDE SEQUENCE [LARGE SCALE GENOMIC DNA]</scope>
    <source>
        <strain evidence="3">NIOZ-UU81</strain>
    </source>
</reference>
<dbReference type="SUPFAM" id="SSF53323">
    <property type="entry name" value="Pyruvate-ferredoxin oxidoreductase, PFOR, domain III"/>
    <property type="match status" value="1"/>
</dbReference>
<dbReference type="InterPro" id="IPR019752">
    <property type="entry name" value="Pyrv/ketoisovalerate_OxRed_cat"/>
</dbReference>
<keyword evidence="1" id="KW-0560">Oxidoreductase</keyword>
<proteinExistence type="predicted"/>
<comment type="caution">
    <text evidence="3">The sequence shown here is derived from an EMBL/GenBank/DDBJ whole genome shotgun (WGS) entry which is preliminary data.</text>
</comment>
<feature type="domain" description="Pyruvate/ketoisovalerate oxidoreductase catalytic" evidence="2">
    <location>
        <begin position="15"/>
        <end position="174"/>
    </location>
</feature>
<sequence>MKNDQRYEIRFSGSGGQGIITAAVVMADAVAREAGKHVCQTQSYGPEARGGKSKAEVVVSDSPIDYPKALSIDLLLAMTQVACDAYFFDIRPEGLLVVDSDLVDQVPTSRAVTIPFTRIARELTGKELVANMVALGAVGLLSGQVSMTGLEAALMKRVPKGTEEMNRQALQAGIVEAKKIDLSLLPRSVISDWADD</sequence>
<dbReference type="GO" id="GO:0016903">
    <property type="term" value="F:oxidoreductase activity, acting on the aldehyde or oxo group of donors"/>
    <property type="evidence" value="ECO:0007669"/>
    <property type="project" value="InterPro"/>
</dbReference>
<evidence type="ECO:0000256" key="1">
    <source>
        <dbReference type="ARBA" id="ARBA00023002"/>
    </source>
</evidence>
<accession>A0A8J6T938</accession>